<evidence type="ECO:0000256" key="16">
    <source>
        <dbReference type="RuleBase" id="RU361271"/>
    </source>
</evidence>
<dbReference type="GO" id="GO:0005524">
    <property type="term" value="F:ATP binding"/>
    <property type="evidence" value="ECO:0007669"/>
    <property type="project" value="UniProtKB-UniRule"/>
</dbReference>
<evidence type="ECO:0000256" key="5">
    <source>
        <dbReference type="ARBA" id="ARBA00022692"/>
    </source>
</evidence>
<dbReference type="PRINTS" id="PR00653">
    <property type="entry name" value="ACTIVIN2R"/>
</dbReference>
<keyword evidence="16" id="KW-0479">Metal-binding</keyword>
<feature type="binding site" evidence="14">
    <location>
        <position position="256"/>
    </location>
    <ligand>
        <name>ATP</name>
        <dbReference type="ChEBI" id="CHEBI:30616"/>
    </ligand>
</feature>
<dbReference type="GO" id="GO:0048179">
    <property type="term" value="C:activin receptor complex"/>
    <property type="evidence" value="ECO:0007669"/>
    <property type="project" value="TreeGrafter"/>
</dbReference>
<dbReference type="InterPro" id="IPR011009">
    <property type="entry name" value="Kinase-like_dom_sf"/>
</dbReference>
<name>A0A7R9A2Z6_9CRUS</name>
<accession>A0A7R9A2Z6</accession>
<feature type="disulfide bond" evidence="15">
    <location>
        <begin position="83"/>
        <end position="96"/>
    </location>
</feature>
<evidence type="ECO:0000256" key="3">
    <source>
        <dbReference type="ARBA" id="ARBA00022527"/>
    </source>
</evidence>
<dbReference type="EC" id="2.7.11.30" evidence="16"/>
<dbReference type="GO" id="GO:0071363">
    <property type="term" value="P:cellular response to growth factor stimulus"/>
    <property type="evidence" value="ECO:0007669"/>
    <property type="project" value="TreeGrafter"/>
</dbReference>
<dbReference type="CDD" id="cd23615">
    <property type="entry name" value="TFP_LU_ECD_ACVR2"/>
    <property type="match status" value="1"/>
</dbReference>
<dbReference type="InterPro" id="IPR000719">
    <property type="entry name" value="Prot_kinase_dom"/>
</dbReference>
<evidence type="ECO:0000256" key="1">
    <source>
        <dbReference type="ARBA" id="ARBA00004479"/>
    </source>
</evidence>
<feature type="active site" description="Proton acceptor" evidence="13">
    <location>
        <position position="360"/>
    </location>
</feature>
<feature type="domain" description="Protein kinase" evidence="17">
    <location>
        <begin position="229"/>
        <end position="521"/>
    </location>
</feature>
<dbReference type="Gene3D" id="2.10.60.10">
    <property type="entry name" value="CD59"/>
    <property type="match status" value="1"/>
</dbReference>
<feature type="non-terminal residue" evidence="18">
    <location>
        <position position="1"/>
    </location>
</feature>
<evidence type="ECO:0000256" key="12">
    <source>
        <dbReference type="ARBA" id="ARBA00023170"/>
    </source>
</evidence>
<dbReference type="FunFam" id="3.30.200.20:FF:000094">
    <property type="entry name" value="Serine/threonine-protein kinase receptor"/>
    <property type="match status" value="1"/>
</dbReference>
<evidence type="ECO:0000256" key="6">
    <source>
        <dbReference type="ARBA" id="ARBA00022729"/>
    </source>
</evidence>
<keyword evidence="5 16" id="KW-0812">Transmembrane</keyword>
<dbReference type="SUPFAM" id="SSF57302">
    <property type="entry name" value="Snake toxin-like"/>
    <property type="match status" value="1"/>
</dbReference>
<keyword evidence="8 16" id="KW-0418">Kinase</keyword>
<organism evidence="18">
    <name type="scientific">Darwinula stevensoni</name>
    <dbReference type="NCBI Taxonomy" id="69355"/>
    <lineage>
        <taxon>Eukaryota</taxon>
        <taxon>Metazoa</taxon>
        <taxon>Ecdysozoa</taxon>
        <taxon>Arthropoda</taxon>
        <taxon>Crustacea</taxon>
        <taxon>Oligostraca</taxon>
        <taxon>Ostracoda</taxon>
        <taxon>Podocopa</taxon>
        <taxon>Podocopida</taxon>
        <taxon>Darwinulocopina</taxon>
        <taxon>Darwinuloidea</taxon>
        <taxon>Darwinulidae</taxon>
        <taxon>Darwinula</taxon>
    </lineage>
</organism>
<evidence type="ECO:0000256" key="4">
    <source>
        <dbReference type="ARBA" id="ARBA00022679"/>
    </source>
</evidence>
<sequence length="560" mass="63030">MLDGRTTGEHIDDSQLECEYYNESECKMSDGKKSCNGTEVCPMPGAGKRSHCYVLWQNSTGNPEVKMKGCWLDNDECYDRYDCQGYRIRTNDLVFCCCEGELCNSEFSYNPDSAPNEALPSKGEKPFYSNFGLHKRIQGPFYFQRQLFDPNGMVFFPEPNTTYAAGPMSTTTTIVLYGVIGLAGVFFLLIGVYFFYRRQKGPLFTSLPTDPSMGLANPPSPICRGMRPIQLQEIKARGRFGAVWIALYKNHNVAVKVFPLQDKGSWMTEQEVYQLSQMSHQNILEFIGAEKRGEGLQTEYWLITAYCQNGSLCDFLKGNTVTYSELCHITKSMMAGLAHLHDEIPPLKGEGFKPSIAHRDFKSKNVLLKSDLTACIADFGLALIFYPNRNIGDVHGQVGTRRYMAPEVLEGAINFTRDAFLRIDMYACGLVLWELLTRCSTIEGQVMEYQLPFEEEVGPHPSLEEMQDAVVTRKIRPSIPDSAAPHMGLSILAETIEECWDADGEARISASCVLERILQMMHQPSAPPPPYNSTKPQLEVGIHLQLKFQVEEMQRGNTDP</sequence>
<evidence type="ECO:0000256" key="14">
    <source>
        <dbReference type="PIRSR" id="PIRSR037393-2"/>
    </source>
</evidence>
<feature type="disulfide bond" evidence="15">
    <location>
        <begin position="18"/>
        <end position="52"/>
    </location>
</feature>
<evidence type="ECO:0000256" key="9">
    <source>
        <dbReference type="ARBA" id="ARBA00022840"/>
    </source>
</evidence>
<keyword evidence="16" id="KW-0464">Manganese</keyword>
<evidence type="ECO:0000256" key="13">
    <source>
        <dbReference type="PIRSR" id="PIRSR037393-1"/>
    </source>
</evidence>
<comment type="cofactor">
    <cofactor evidence="16">
        <name>Mg(2+)</name>
        <dbReference type="ChEBI" id="CHEBI:18420"/>
    </cofactor>
    <cofactor evidence="16">
        <name>Mn(2+)</name>
        <dbReference type="ChEBI" id="CHEBI:29035"/>
    </cofactor>
</comment>
<evidence type="ECO:0000256" key="7">
    <source>
        <dbReference type="ARBA" id="ARBA00022741"/>
    </source>
</evidence>
<evidence type="ECO:0000256" key="15">
    <source>
        <dbReference type="PIRSR" id="PIRSR037393-3"/>
    </source>
</evidence>
<evidence type="ECO:0000256" key="10">
    <source>
        <dbReference type="ARBA" id="ARBA00022989"/>
    </source>
</evidence>
<comment type="subcellular location">
    <subcellularLocation>
        <location evidence="1 16">Membrane</location>
        <topology evidence="1 16">Single-pass type I membrane protein</topology>
    </subcellularLocation>
</comment>
<evidence type="ECO:0000256" key="8">
    <source>
        <dbReference type="ARBA" id="ARBA00022777"/>
    </source>
</evidence>
<keyword evidence="6" id="KW-0732">Signal</keyword>
<keyword evidence="3 16" id="KW-0723">Serine/threonine-protein kinase</keyword>
<evidence type="ECO:0000313" key="19">
    <source>
        <dbReference type="Proteomes" id="UP000677054"/>
    </source>
</evidence>
<dbReference type="PANTHER" id="PTHR23255:SF98">
    <property type="entry name" value="SERINE_THREONINE-PROTEIN KINASE RECEPTOR"/>
    <property type="match status" value="1"/>
</dbReference>
<dbReference type="CDD" id="cd14053">
    <property type="entry name" value="STKc_ACVR2"/>
    <property type="match status" value="1"/>
</dbReference>
<dbReference type="PANTHER" id="PTHR23255">
    <property type="entry name" value="TRANSFORMING GROWTH FACTOR-BETA RECEPTOR TYPE I AND II"/>
    <property type="match status" value="1"/>
</dbReference>
<dbReference type="InterPro" id="IPR000333">
    <property type="entry name" value="TGFB_receptor"/>
</dbReference>
<dbReference type="Gene3D" id="3.30.200.20">
    <property type="entry name" value="Phosphorylase Kinase, domain 1"/>
    <property type="match status" value="1"/>
</dbReference>
<dbReference type="GO" id="GO:0046872">
    <property type="term" value="F:metal ion binding"/>
    <property type="evidence" value="ECO:0007669"/>
    <property type="project" value="UniProtKB-KW"/>
</dbReference>
<dbReference type="InterPro" id="IPR008271">
    <property type="entry name" value="Ser/Thr_kinase_AS"/>
</dbReference>
<keyword evidence="15" id="KW-1015">Disulfide bond</keyword>
<dbReference type="GO" id="GO:0048185">
    <property type="term" value="F:activin binding"/>
    <property type="evidence" value="ECO:0007669"/>
    <property type="project" value="TreeGrafter"/>
</dbReference>
<dbReference type="InterPro" id="IPR045860">
    <property type="entry name" value="Snake_toxin-like_sf"/>
</dbReference>
<proteinExistence type="inferred from homology"/>
<keyword evidence="4 16" id="KW-0808">Transferase</keyword>
<evidence type="ECO:0000256" key="2">
    <source>
        <dbReference type="ARBA" id="ARBA00009605"/>
    </source>
</evidence>
<keyword evidence="16" id="KW-0460">Magnesium</keyword>
<evidence type="ECO:0000259" key="17">
    <source>
        <dbReference type="PROSITE" id="PS50011"/>
    </source>
</evidence>
<comment type="catalytic activity">
    <reaction evidence="16">
        <text>L-threonyl-[receptor-protein] + ATP = O-phospho-L-threonyl-[receptor-protein] + ADP + H(+)</text>
        <dbReference type="Rhea" id="RHEA:44880"/>
        <dbReference type="Rhea" id="RHEA-COMP:11024"/>
        <dbReference type="Rhea" id="RHEA-COMP:11025"/>
        <dbReference type="ChEBI" id="CHEBI:15378"/>
        <dbReference type="ChEBI" id="CHEBI:30013"/>
        <dbReference type="ChEBI" id="CHEBI:30616"/>
        <dbReference type="ChEBI" id="CHEBI:61977"/>
        <dbReference type="ChEBI" id="CHEBI:456216"/>
        <dbReference type="EC" id="2.7.11.30"/>
    </reaction>
</comment>
<dbReference type="SUPFAM" id="SSF56112">
    <property type="entry name" value="Protein kinase-like (PK-like)"/>
    <property type="match status" value="1"/>
</dbReference>
<dbReference type="EMBL" id="CAJPEV010000952">
    <property type="protein sequence ID" value="CAG0889733.1"/>
    <property type="molecule type" value="Genomic_DNA"/>
</dbReference>
<dbReference type="PROSITE" id="PS00108">
    <property type="entry name" value="PROTEIN_KINASE_ST"/>
    <property type="match status" value="1"/>
</dbReference>
<keyword evidence="12 16" id="KW-0675">Receptor</keyword>
<keyword evidence="10 16" id="KW-1133">Transmembrane helix</keyword>
<protein>
    <recommendedName>
        <fullName evidence="16">Serine/threonine-protein kinase receptor</fullName>
        <ecNumber evidence="16">2.7.11.30</ecNumber>
    </recommendedName>
</protein>
<gene>
    <name evidence="18" type="ORF">DSTB1V02_LOCUS5653</name>
</gene>
<dbReference type="PROSITE" id="PS50011">
    <property type="entry name" value="PROTEIN_KINASE_DOM"/>
    <property type="match status" value="1"/>
</dbReference>
<dbReference type="GO" id="GO:0017002">
    <property type="term" value="F:activin receptor activity"/>
    <property type="evidence" value="ECO:0007669"/>
    <property type="project" value="TreeGrafter"/>
</dbReference>
<feature type="transmembrane region" description="Helical" evidence="16">
    <location>
        <begin position="174"/>
        <end position="196"/>
    </location>
</feature>
<feature type="disulfide bond" evidence="15">
    <location>
        <begin position="98"/>
        <end position="103"/>
    </location>
</feature>
<comment type="similarity">
    <text evidence="2 16">Belongs to the protein kinase superfamily. TKL Ser/Thr protein kinase family. TGFB receptor subfamily.</text>
</comment>
<evidence type="ECO:0000313" key="18">
    <source>
        <dbReference type="EMBL" id="CAD7245787.1"/>
    </source>
</evidence>
<keyword evidence="7 14" id="KW-0547">Nucleotide-binding</keyword>
<evidence type="ECO:0000256" key="11">
    <source>
        <dbReference type="ARBA" id="ARBA00023136"/>
    </source>
</evidence>
<dbReference type="Pfam" id="PF00069">
    <property type="entry name" value="Pkinase"/>
    <property type="match status" value="1"/>
</dbReference>
<dbReference type="Gene3D" id="1.10.510.10">
    <property type="entry name" value="Transferase(Phosphotransferase) domain 1"/>
    <property type="match status" value="1"/>
</dbReference>
<keyword evidence="19" id="KW-1185">Reference proteome</keyword>
<dbReference type="OrthoDB" id="547665at2759"/>
<reference evidence="18" key="1">
    <citation type="submission" date="2020-11" db="EMBL/GenBank/DDBJ databases">
        <authorList>
            <person name="Tran Van P."/>
        </authorList>
    </citation>
    <scope>NUCLEOTIDE SEQUENCE</scope>
</reference>
<dbReference type="AlphaFoldDB" id="A0A7R9A2Z6"/>
<keyword evidence="11 16" id="KW-0472">Membrane</keyword>
<keyword evidence="9 14" id="KW-0067">ATP-binding</keyword>
<dbReference type="EMBL" id="LR900469">
    <property type="protein sequence ID" value="CAD7245787.1"/>
    <property type="molecule type" value="Genomic_DNA"/>
</dbReference>
<dbReference type="Proteomes" id="UP000677054">
    <property type="component" value="Unassembled WGS sequence"/>
</dbReference>